<feature type="transmembrane region" description="Helical" evidence="9">
    <location>
        <begin position="1042"/>
        <end position="1061"/>
    </location>
</feature>
<feature type="domain" description="G-protein coupled receptors family 1 profile" evidence="10">
    <location>
        <begin position="867"/>
        <end position="908"/>
    </location>
</feature>
<feature type="transmembrane region" description="Helical" evidence="9">
    <location>
        <begin position="1128"/>
        <end position="1148"/>
    </location>
</feature>
<feature type="transmembrane region" description="Helical" evidence="9">
    <location>
        <begin position="184"/>
        <end position="206"/>
    </location>
</feature>
<dbReference type="CDD" id="cd00637">
    <property type="entry name" value="7tm_classA_rhodopsin-like"/>
    <property type="match status" value="5"/>
</dbReference>
<feature type="domain" description="G-protein coupled receptors family 1 profile" evidence="10">
    <location>
        <begin position="538"/>
        <end position="803"/>
    </location>
</feature>
<feature type="transmembrane region" description="Helical" evidence="9">
    <location>
        <begin position="15"/>
        <end position="43"/>
    </location>
</feature>
<feature type="transmembrane region" description="Helical" evidence="9">
    <location>
        <begin position="887"/>
        <end position="909"/>
    </location>
</feature>
<proteinExistence type="inferred from homology"/>
<keyword evidence="4 8" id="KW-0297">G-protein coupled receptor</keyword>
<feature type="transmembrane region" description="Helical" evidence="9">
    <location>
        <begin position="1011"/>
        <end position="1030"/>
    </location>
</feature>
<keyword evidence="6 8" id="KW-0675">Receptor</keyword>
<feature type="transmembrane region" description="Helical" evidence="9">
    <location>
        <begin position="462"/>
        <end position="482"/>
    </location>
</feature>
<feature type="domain" description="G-protein coupled receptors family 1 profile" evidence="10">
    <location>
        <begin position="416"/>
        <end position="519"/>
    </location>
</feature>
<protein>
    <recommendedName>
        <fullName evidence="10">G-protein coupled receptors family 1 profile domain-containing protein</fullName>
    </recommendedName>
</protein>
<dbReference type="Proteomes" id="UP001159405">
    <property type="component" value="Unassembled WGS sequence"/>
</dbReference>
<feature type="transmembrane region" description="Helical" evidence="9">
    <location>
        <begin position="350"/>
        <end position="379"/>
    </location>
</feature>
<dbReference type="PANTHER" id="PTHR45695">
    <property type="entry name" value="LEUCOKININ RECEPTOR-RELATED"/>
    <property type="match status" value="1"/>
</dbReference>
<feature type="transmembrane region" description="Helical" evidence="9">
    <location>
        <begin position="645"/>
        <end position="665"/>
    </location>
</feature>
<feature type="transmembrane region" description="Helical" evidence="9">
    <location>
        <begin position="242"/>
        <end position="262"/>
    </location>
</feature>
<dbReference type="PRINTS" id="PR00237">
    <property type="entry name" value="GPCRRHODOPSN"/>
</dbReference>
<evidence type="ECO:0000259" key="10">
    <source>
        <dbReference type="PROSITE" id="PS50262"/>
    </source>
</evidence>
<feature type="transmembrane region" description="Helical" evidence="9">
    <location>
        <begin position="100"/>
        <end position="118"/>
    </location>
</feature>
<organism evidence="11 12">
    <name type="scientific">Porites lobata</name>
    <dbReference type="NCBI Taxonomy" id="104759"/>
    <lineage>
        <taxon>Eukaryota</taxon>
        <taxon>Metazoa</taxon>
        <taxon>Cnidaria</taxon>
        <taxon>Anthozoa</taxon>
        <taxon>Hexacorallia</taxon>
        <taxon>Scleractinia</taxon>
        <taxon>Fungiina</taxon>
        <taxon>Poritidae</taxon>
        <taxon>Porites</taxon>
    </lineage>
</organism>
<feature type="transmembrane region" description="Helical" evidence="9">
    <location>
        <begin position="1229"/>
        <end position="1253"/>
    </location>
</feature>
<sequence length="1309" mass="148449">MDNSSHVGDEPCSQAVSIVFTTVLAIISLAAFIGNILVMTVVYKTPSLRTSTNYYYVNMAVSDFLSSLTLWPLYLTDEIITQRGSLIKGPMATVGCKVGVYVRVFSTSVSILSLVLIATDRYFAIVFPLKTSILLSRRVRITALVATWIISIGYCFPMIYFSKVEDVEEERFCRFAWNDTGALIIYYVTGISMFNVAPLIAIVILYSRIMQALRKKLISGPLSGNTNSEGKRCKQLQHIMKIFKSIVIAYSTCFFLFCVYLILKITFPEIFIKDKCKWILGFSYFVLPLLSTAMNPAILFFFSSNFRHALQTLWPFRRTNFCCSCFKGRKAEDPIRQNDHVELHNGPCPLAVSVFFTTVLAVISLAAFIGNISLMTVVYKTPSLRTSTNIYYVNIAVSDFLSSLTSWPLGITMINVVPRIVIVILYSRIMQTLSKKIYSRPLFGSINSEGKRNKKMQNIMKIFKSIVIAYTSCFFLLCVYLILKMFFPEIVTKDKCKWILGFSYFVFPLLSTAINPIILFLFIFTSVLAVISLAAIIGNILVMSAVYKTPNLRTSTNYYYVNMAVSDFLSSLTLWPLYLTDEIITQRGSLIQGFVATIGCKVGVFTRNVSHSVSILSLFLIAVDRFIATVHPLKVTLLTKNIRASLLLSTWIIAIGGSFITFLYSRVDKVGHETFCRLALATDKMIILYTFVIILLIALYSSTLILYLRITRVLQSRLQTKHCAQNLDVISARQNRVKHNRNVMKIFRSIVIAFFICWFFFCCYLILKIVFPQLFVSDKCKIALGFSYYVFPLLSTVVNPVILFSFSSSYRHALKEIFSFSHEKCKSCWGEGIHVQQVSFSNGPCPLAVSVFFTTVLAVISLAAFIGNISLMTVVYKTPSLRTSTNIYYVNIAVSDFLSSLTSWPLALLQICMERYCYSNNLLLYSRPLFGSINSEGKRNKEMQNIMKIFKSIVIAYTACFFLLCVYLILKMFFHEIVTKDKCKWILGFSYFVFPLLSTAIKPITLFTSVLAVLSLAAIIGNILVVSAVYKTPNLRTSTNYYYVNMAVSDFLSSLTLWPLYLTDEIITQRGSLIHGFVATIGCKVGVFTRNVSHSVSILSLFLIAVDRFIATVHPLKVTLLTKNIRASLLLSTWIIAIGSCFITFLHSRVDRVGHETFCRLALATDRMIILYTFVIILLIALYSSTLILYLRITRVLQSRLQTKHCAQNLDVISARQNRVKHNRNVMKIFRSIVIAFFICWFFFCCYLILKIVFPQLFVSDKCKIILGFSFYVFPLLSTVVNPVILFSFSSSYRHALKEIFSHGKCKSC</sequence>
<evidence type="ECO:0000256" key="5">
    <source>
        <dbReference type="ARBA" id="ARBA00023136"/>
    </source>
</evidence>
<dbReference type="PANTHER" id="PTHR45695:SF9">
    <property type="entry name" value="LEUCOKININ RECEPTOR"/>
    <property type="match status" value="1"/>
</dbReference>
<dbReference type="EMBL" id="CALNXK010000025">
    <property type="protein sequence ID" value="CAH3113002.1"/>
    <property type="molecule type" value="Genomic_DNA"/>
</dbReference>
<feature type="transmembrane region" description="Helical" evidence="9">
    <location>
        <begin position="527"/>
        <end position="547"/>
    </location>
</feature>
<evidence type="ECO:0000313" key="11">
    <source>
        <dbReference type="EMBL" id="CAH3113002.1"/>
    </source>
</evidence>
<evidence type="ECO:0000256" key="7">
    <source>
        <dbReference type="ARBA" id="ARBA00023224"/>
    </source>
</evidence>
<evidence type="ECO:0000256" key="8">
    <source>
        <dbReference type="RuleBase" id="RU000688"/>
    </source>
</evidence>
<dbReference type="PROSITE" id="PS00237">
    <property type="entry name" value="G_PROTEIN_RECEP_F1_1"/>
    <property type="match status" value="1"/>
</dbReference>
<feature type="transmembrane region" description="Helical" evidence="9">
    <location>
        <begin position="282"/>
        <end position="302"/>
    </location>
</feature>
<evidence type="ECO:0000256" key="3">
    <source>
        <dbReference type="ARBA" id="ARBA00022989"/>
    </source>
</evidence>
<feature type="domain" description="G-protein coupled receptors family 1 profile" evidence="10">
    <location>
        <begin position="1021"/>
        <end position="1286"/>
    </location>
</feature>
<evidence type="ECO:0000256" key="4">
    <source>
        <dbReference type="ARBA" id="ARBA00023040"/>
    </source>
</evidence>
<feature type="domain" description="G-protein coupled receptors family 1 profile" evidence="10">
    <location>
        <begin position="370"/>
        <end position="409"/>
    </location>
</feature>
<feature type="transmembrane region" description="Helical" evidence="9">
    <location>
        <begin position="559"/>
        <end position="578"/>
    </location>
</feature>
<evidence type="ECO:0000256" key="9">
    <source>
        <dbReference type="SAM" id="Phobius"/>
    </source>
</evidence>
<feature type="transmembrane region" description="Helical" evidence="9">
    <location>
        <begin position="407"/>
        <end position="426"/>
    </location>
</feature>
<evidence type="ECO:0000313" key="12">
    <source>
        <dbReference type="Proteomes" id="UP001159405"/>
    </source>
</evidence>
<comment type="subcellular location">
    <subcellularLocation>
        <location evidence="1">Membrane</location>
        <topology evidence="1">Multi-pass membrane protein</topology>
    </subcellularLocation>
</comment>
<feature type="transmembrane region" description="Helical" evidence="9">
    <location>
        <begin position="1265"/>
        <end position="1289"/>
    </location>
</feature>
<feature type="non-terminal residue" evidence="11">
    <location>
        <position position="1309"/>
    </location>
</feature>
<feature type="transmembrane region" description="Helical" evidence="9">
    <location>
        <begin position="502"/>
        <end position="522"/>
    </location>
</feature>
<feature type="domain" description="G-protein coupled receptors family 1 profile" evidence="10">
    <location>
        <begin position="34"/>
        <end position="299"/>
    </location>
</feature>
<dbReference type="SMART" id="SM01381">
    <property type="entry name" value="7TM_GPCR_Srsx"/>
    <property type="match status" value="1"/>
</dbReference>
<dbReference type="Gene3D" id="1.20.1070.10">
    <property type="entry name" value="Rhodopsin 7-helix transmembrane proteins"/>
    <property type="match status" value="6"/>
</dbReference>
<dbReference type="InterPro" id="IPR000276">
    <property type="entry name" value="GPCR_Rhodpsn"/>
</dbReference>
<feature type="transmembrane region" description="Helical" evidence="9">
    <location>
        <begin position="746"/>
        <end position="767"/>
    </location>
</feature>
<comment type="similarity">
    <text evidence="8">Belongs to the G-protein coupled receptor 1 family.</text>
</comment>
<keyword evidence="2 8" id="KW-0812">Transmembrane</keyword>
<dbReference type="InterPro" id="IPR017452">
    <property type="entry name" value="GPCR_Rhodpsn_7TM"/>
</dbReference>
<name>A0ABN8NQ86_9CNID</name>
<reference evidence="11 12" key="1">
    <citation type="submission" date="2022-05" db="EMBL/GenBank/DDBJ databases">
        <authorList>
            <consortium name="Genoscope - CEA"/>
            <person name="William W."/>
        </authorList>
    </citation>
    <scope>NUCLEOTIDE SEQUENCE [LARGE SCALE GENOMIC DNA]</scope>
</reference>
<keyword evidence="3 9" id="KW-1133">Transmembrane helix</keyword>
<comment type="caution">
    <text evidence="11">The sequence shown here is derived from an EMBL/GenBank/DDBJ whole genome shotgun (WGS) entry which is preliminary data.</text>
</comment>
<feature type="transmembrane region" description="Helical" evidence="9">
    <location>
        <begin position="55"/>
        <end position="74"/>
    </location>
</feature>
<feature type="transmembrane region" description="Helical" evidence="9">
    <location>
        <begin position="139"/>
        <end position="161"/>
    </location>
</feature>
<keyword evidence="7 8" id="KW-0807">Transducer</keyword>
<evidence type="ECO:0000256" key="6">
    <source>
        <dbReference type="ARBA" id="ARBA00023170"/>
    </source>
</evidence>
<accession>A0ABN8NQ86</accession>
<dbReference type="PROSITE" id="PS50262">
    <property type="entry name" value="G_PROTEIN_RECEP_F1_2"/>
    <property type="match status" value="6"/>
</dbReference>
<feature type="transmembrane region" description="Helical" evidence="9">
    <location>
        <begin position="1073"/>
        <end position="1092"/>
    </location>
</feature>
<evidence type="ECO:0000256" key="2">
    <source>
        <dbReference type="ARBA" id="ARBA00022692"/>
    </source>
</evidence>
<keyword evidence="12" id="KW-1185">Reference proteome</keyword>
<evidence type="ECO:0000256" key="1">
    <source>
        <dbReference type="ARBA" id="ARBA00004141"/>
    </source>
</evidence>
<gene>
    <name evidence="11" type="ORF">PLOB_00021596</name>
</gene>
<feature type="transmembrane region" description="Helical" evidence="9">
    <location>
        <begin position="949"/>
        <end position="970"/>
    </location>
</feature>
<feature type="transmembrane region" description="Helical" evidence="9">
    <location>
        <begin position="847"/>
        <end position="867"/>
    </location>
</feature>
<feature type="transmembrane region" description="Helical" evidence="9">
    <location>
        <begin position="685"/>
        <end position="708"/>
    </location>
</feature>
<keyword evidence="5 9" id="KW-0472">Membrane</keyword>
<dbReference type="SUPFAM" id="SSF81321">
    <property type="entry name" value="Family A G protein-coupled receptor-like"/>
    <property type="match status" value="5"/>
</dbReference>
<feature type="transmembrane region" description="Helical" evidence="9">
    <location>
        <begin position="1168"/>
        <end position="1191"/>
    </location>
</feature>
<dbReference type="Pfam" id="PF00001">
    <property type="entry name" value="7tm_1"/>
    <property type="match status" value="3"/>
</dbReference>
<feature type="transmembrane region" description="Helical" evidence="9">
    <location>
        <begin position="787"/>
        <end position="806"/>
    </location>
</feature>